<evidence type="ECO:0000313" key="8">
    <source>
        <dbReference type="Proteomes" id="UP001214017"/>
    </source>
</evidence>
<gene>
    <name evidence="7" type="ORF">PO240_08255</name>
</gene>
<evidence type="ECO:0000256" key="6">
    <source>
        <dbReference type="SAM" id="Phobius"/>
    </source>
</evidence>
<sequence length="495" mass="54922">MSIYKASIYNYFFNSINAIIVIINGVVMVPVYFHYMSVSTYGAWLATGNMVAMLGLLESGFSSVITQKMAAAIGSGDKERYGKLAGANIVTAILIAFGILFLGLCIAPFITNWINVEEAVSSEIRLSYIIALFASSVAICVSLFGAFPQVWQDTKAVGMINTCTGLLAIASLIAFLLLGLGVVAIAMSYLVRALLNLTCQGWWIIHKQNRDSIQKPIYSISESKSLAKDCIYPFFSKLSSVLMGNSQSFIIAHFMNPALAAVYDLTSKVCYVACGFVSQTNGSFFALFSLTLSSGDKGKINNVFRNITQFFAITLAVVGLYSICFTESVVNYWVGLDKYGGTWLLIVIVVAKILFQFRAYCNNILYTGGMINKSAKLDILCAIAYIGILLTIIKATQIYAIPLATLAVSLLFIVWYLKLMRKYLSLEIKMLVMEFLKSMVVIVPFIILHYVLSPDYHNIYMYVGYFVVFSMVYFTALYLTNRSFFGSFVSKLRKR</sequence>
<keyword evidence="4 6" id="KW-1133">Transmembrane helix</keyword>
<reference evidence="7" key="1">
    <citation type="submission" date="2022-10" db="EMBL/GenBank/DDBJ databases">
        <title>Human gut microbiome strain richness.</title>
        <authorList>
            <person name="Chen-Liaw A."/>
        </authorList>
    </citation>
    <scope>NUCLEOTIDE SEQUENCE</scope>
    <source>
        <strain evidence="7">F7_m1001271B151109d0_201107</strain>
    </source>
</reference>
<feature type="transmembrane region" description="Helical" evidence="6">
    <location>
        <begin position="186"/>
        <end position="205"/>
    </location>
</feature>
<feature type="transmembrane region" description="Helical" evidence="6">
    <location>
        <begin position="41"/>
        <end position="65"/>
    </location>
</feature>
<evidence type="ECO:0000256" key="4">
    <source>
        <dbReference type="ARBA" id="ARBA00022989"/>
    </source>
</evidence>
<evidence type="ECO:0000256" key="2">
    <source>
        <dbReference type="ARBA" id="ARBA00022475"/>
    </source>
</evidence>
<organism evidence="7 8">
    <name type="scientific">Bacteroides ovatus</name>
    <dbReference type="NCBI Taxonomy" id="28116"/>
    <lineage>
        <taxon>Bacteria</taxon>
        <taxon>Pseudomonadati</taxon>
        <taxon>Bacteroidota</taxon>
        <taxon>Bacteroidia</taxon>
        <taxon>Bacteroidales</taxon>
        <taxon>Bacteroidaceae</taxon>
        <taxon>Bacteroides</taxon>
    </lineage>
</organism>
<feature type="transmembrane region" description="Helical" evidence="6">
    <location>
        <begin position="340"/>
        <end position="357"/>
    </location>
</feature>
<feature type="transmembrane region" description="Helical" evidence="6">
    <location>
        <begin position="431"/>
        <end position="453"/>
    </location>
</feature>
<protein>
    <submittedName>
        <fullName evidence="7">Lipopolysaccharide biosynthesis protein</fullName>
    </submittedName>
</protein>
<evidence type="ECO:0000256" key="3">
    <source>
        <dbReference type="ARBA" id="ARBA00022692"/>
    </source>
</evidence>
<name>A0AAP3WKE1_BACOV</name>
<keyword evidence="2" id="KW-1003">Cell membrane</keyword>
<comment type="subcellular location">
    <subcellularLocation>
        <location evidence="1">Cell membrane</location>
        <topology evidence="1">Multi-pass membrane protein</topology>
    </subcellularLocation>
</comment>
<proteinExistence type="predicted"/>
<feature type="transmembrane region" description="Helical" evidence="6">
    <location>
        <begin position="126"/>
        <end position="147"/>
    </location>
</feature>
<feature type="transmembrane region" description="Helical" evidence="6">
    <location>
        <begin position="12"/>
        <end position="35"/>
    </location>
</feature>
<evidence type="ECO:0000256" key="1">
    <source>
        <dbReference type="ARBA" id="ARBA00004651"/>
    </source>
</evidence>
<dbReference type="EMBL" id="JAQNWR010000004">
    <property type="protein sequence ID" value="MDC2407861.1"/>
    <property type="molecule type" value="Genomic_DNA"/>
</dbReference>
<dbReference type="Proteomes" id="UP001214017">
    <property type="component" value="Unassembled WGS sequence"/>
</dbReference>
<feature type="transmembrane region" description="Helical" evidence="6">
    <location>
        <begin position="159"/>
        <end position="180"/>
    </location>
</feature>
<feature type="transmembrane region" description="Helical" evidence="6">
    <location>
        <begin position="377"/>
        <end position="393"/>
    </location>
</feature>
<evidence type="ECO:0000256" key="5">
    <source>
        <dbReference type="ARBA" id="ARBA00023136"/>
    </source>
</evidence>
<dbReference type="InterPro" id="IPR050833">
    <property type="entry name" value="Poly_Biosynth_Transport"/>
</dbReference>
<dbReference type="RefSeq" id="WP_004317927.1">
    <property type="nucleotide sequence ID" value="NZ_BAABYJ010000001.1"/>
</dbReference>
<keyword evidence="3 6" id="KW-0812">Transmembrane</keyword>
<comment type="caution">
    <text evidence="7">The sequence shown here is derived from an EMBL/GenBank/DDBJ whole genome shotgun (WGS) entry which is preliminary data.</text>
</comment>
<accession>A0AAP3WKE1</accession>
<feature type="transmembrane region" description="Helical" evidence="6">
    <location>
        <begin position="310"/>
        <end position="334"/>
    </location>
</feature>
<feature type="transmembrane region" description="Helical" evidence="6">
    <location>
        <begin position="86"/>
        <end position="114"/>
    </location>
</feature>
<feature type="transmembrane region" description="Helical" evidence="6">
    <location>
        <begin position="459"/>
        <end position="479"/>
    </location>
</feature>
<dbReference type="GO" id="GO:0005886">
    <property type="term" value="C:plasma membrane"/>
    <property type="evidence" value="ECO:0007669"/>
    <property type="project" value="UniProtKB-SubCell"/>
</dbReference>
<evidence type="ECO:0000313" key="7">
    <source>
        <dbReference type="EMBL" id="MDC2407861.1"/>
    </source>
</evidence>
<feature type="transmembrane region" description="Helical" evidence="6">
    <location>
        <begin position="399"/>
        <end position="419"/>
    </location>
</feature>
<dbReference type="PANTHER" id="PTHR30250">
    <property type="entry name" value="PST FAMILY PREDICTED COLANIC ACID TRANSPORTER"/>
    <property type="match status" value="1"/>
</dbReference>
<dbReference type="PANTHER" id="PTHR30250:SF26">
    <property type="entry name" value="PSMA PROTEIN"/>
    <property type="match status" value="1"/>
</dbReference>
<keyword evidence="5 6" id="KW-0472">Membrane</keyword>
<dbReference type="AlphaFoldDB" id="A0AAP3WKE1"/>